<evidence type="ECO:0000313" key="2">
    <source>
        <dbReference type="Proteomes" id="UP001187471"/>
    </source>
</evidence>
<protein>
    <submittedName>
        <fullName evidence="1">Uncharacterized protein</fullName>
    </submittedName>
</protein>
<evidence type="ECO:0000313" key="1">
    <source>
        <dbReference type="EMBL" id="KAK2966382.1"/>
    </source>
</evidence>
<proteinExistence type="predicted"/>
<organism evidence="1 2">
    <name type="scientific">Escallonia rubra</name>
    <dbReference type="NCBI Taxonomy" id="112253"/>
    <lineage>
        <taxon>Eukaryota</taxon>
        <taxon>Viridiplantae</taxon>
        <taxon>Streptophyta</taxon>
        <taxon>Embryophyta</taxon>
        <taxon>Tracheophyta</taxon>
        <taxon>Spermatophyta</taxon>
        <taxon>Magnoliopsida</taxon>
        <taxon>eudicotyledons</taxon>
        <taxon>Gunneridae</taxon>
        <taxon>Pentapetalae</taxon>
        <taxon>asterids</taxon>
        <taxon>campanulids</taxon>
        <taxon>Escalloniales</taxon>
        <taxon>Escalloniaceae</taxon>
        <taxon>Escallonia</taxon>
    </lineage>
</organism>
<comment type="caution">
    <text evidence="1">The sequence shown here is derived from an EMBL/GenBank/DDBJ whole genome shotgun (WGS) entry which is preliminary data.</text>
</comment>
<name>A0AA88QCA9_9ASTE</name>
<dbReference type="Proteomes" id="UP001187471">
    <property type="component" value="Unassembled WGS sequence"/>
</dbReference>
<dbReference type="EMBL" id="JAVXUO010003132">
    <property type="protein sequence ID" value="KAK2966382.1"/>
    <property type="molecule type" value="Genomic_DNA"/>
</dbReference>
<dbReference type="AlphaFoldDB" id="A0AA88QCA9"/>
<accession>A0AA88QCA9</accession>
<gene>
    <name evidence="1" type="ORF">RJ640_021526</name>
</gene>
<reference evidence="1" key="1">
    <citation type="submission" date="2022-12" db="EMBL/GenBank/DDBJ databases">
        <title>Draft genome assemblies for two species of Escallonia (Escalloniales).</title>
        <authorList>
            <person name="Chanderbali A."/>
            <person name="Dervinis C."/>
            <person name="Anghel I."/>
            <person name="Soltis D."/>
            <person name="Soltis P."/>
            <person name="Zapata F."/>
        </authorList>
    </citation>
    <scope>NUCLEOTIDE SEQUENCE</scope>
    <source>
        <strain evidence="1">UCBG92.1500</strain>
        <tissue evidence="1">Leaf</tissue>
    </source>
</reference>
<sequence>MILEPYRVKPNVWPVLPGGEFSVSVSITGGNVEFGMFEMETDWWKGGMVLAGIKALQPTAIELRLPAIAIRTTKIRLKCRQASEMF</sequence>
<keyword evidence="2" id="KW-1185">Reference proteome</keyword>